<comment type="caution">
    <text evidence="2">The sequence shown here is derived from an EMBL/GenBank/DDBJ whole genome shotgun (WGS) entry which is preliminary data.</text>
</comment>
<reference evidence="2 3" key="1">
    <citation type="journal article" date="2019" name="Int. J. Syst. Evol. Microbiol.">
        <title>The Global Catalogue of Microorganisms (GCM) 10K type strain sequencing project: providing services to taxonomists for standard genome sequencing and annotation.</title>
        <authorList>
            <consortium name="The Broad Institute Genomics Platform"/>
            <consortium name="The Broad Institute Genome Sequencing Center for Infectious Disease"/>
            <person name="Wu L."/>
            <person name="Ma J."/>
        </authorList>
    </citation>
    <scope>NUCLEOTIDE SEQUENCE [LARGE SCALE GENOMIC DNA]</scope>
    <source>
        <strain evidence="2 3">JCM 30072</strain>
    </source>
</reference>
<dbReference type="EMBL" id="JBHSZI010000001">
    <property type="protein sequence ID" value="MFC7058931.1"/>
    <property type="molecule type" value="Genomic_DNA"/>
</dbReference>
<sequence length="52" mass="5869">MPIMSSDDFTVHDDDCDEVGDGMPISDLPDEVTSIDDLECQCWNEYDEIAEI</sequence>
<evidence type="ECO:0000256" key="1">
    <source>
        <dbReference type="SAM" id="MobiDB-lite"/>
    </source>
</evidence>
<protein>
    <submittedName>
        <fullName evidence="2">Uncharacterized protein</fullName>
    </submittedName>
</protein>
<name>A0ABD5W427_9EURY</name>
<organism evidence="2 3">
    <name type="scientific">Halovenus salina</name>
    <dbReference type="NCBI Taxonomy" id="1510225"/>
    <lineage>
        <taxon>Archaea</taxon>
        <taxon>Methanobacteriati</taxon>
        <taxon>Methanobacteriota</taxon>
        <taxon>Stenosarchaea group</taxon>
        <taxon>Halobacteria</taxon>
        <taxon>Halobacteriales</taxon>
        <taxon>Haloarculaceae</taxon>
        <taxon>Halovenus</taxon>
    </lineage>
</organism>
<evidence type="ECO:0000313" key="3">
    <source>
        <dbReference type="Proteomes" id="UP001596445"/>
    </source>
</evidence>
<keyword evidence="3" id="KW-1185">Reference proteome</keyword>
<gene>
    <name evidence="2" type="ORF">ACFQQG_13080</name>
</gene>
<accession>A0ABD5W427</accession>
<dbReference type="AlphaFoldDB" id="A0ABD5W427"/>
<evidence type="ECO:0000313" key="2">
    <source>
        <dbReference type="EMBL" id="MFC7058931.1"/>
    </source>
</evidence>
<dbReference type="RefSeq" id="WP_267161667.1">
    <property type="nucleotide sequence ID" value="NZ_CP112972.1"/>
</dbReference>
<feature type="region of interest" description="Disordered" evidence="1">
    <location>
        <begin position="1"/>
        <end position="25"/>
    </location>
</feature>
<dbReference type="GeneID" id="76631011"/>
<proteinExistence type="predicted"/>
<dbReference type="Proteomes" id="UP001596445">
    <property type="component" value="Unassembled WGS sequence"/>
</dbReference>